<protein>
    <submittedName>
        <fullName evidence="1">Protein-arginine N-methyltransferase</fullName>
    </submittedName>
</protein>
<dbReference type="Proteomes" id="UP001362899">
    <property type="component" value="Unassembled WGS sequence"/>
</dbReference>
<dbReference type="PANTHER" id="PTHR35517">
    <property type="entry name" value="PROTEIN ARGININE N-METHYLTRANSFERASE SFM1"/>
    <property type="match status" value="1"/>
</dbReference>
<evidence type="ECO:0000313" key="2">
    <source>
        <dbReference type="Proteomes" id="UP001362899"/>
    </source>
</evidence>
<dbReference type="EMBL" id="BTGC01000001">
    <property type="protein sequence ID" value="GMM49241.1"/>
    <property type="molecule type" value="Genomic_DNA"/>
</dbReference>
<dbReference type="AlphaFoldDB" id="A0AAV5RF55"/>
<sequence>MKYVIEHMEDGFSNWVILEYSTIAKEIGAENLILSSVKATTKVPQELLDLGIIVTPLEVTNLKEIEPDFDISKVCLLDPSAKSALKCSDSSKFDYFLFGGILGDHPPRDRTGELRKLGFEGRHLDKVQMTTDTAVRVTDKVLNKNQELEDIEYIDFPQIKFSEHESVEMPFRYVKSSSNEPIMPNGMKELIYEDFDRSFDGF</sequence>
<keyword evidence="2" id="KW-1185">Reference proteome</keyword>
<proteinExistence type="predicted"/>
<dbReference type="InterPro" id="IPR007364">
    <property type="entry name" value="SFM1-like"/>
</dbReference>
<evidence type="ECO:0000313" key="1">
    <source>
        <dbReference type="EMBL" id="GMM49241.1"/>
    </source>
</evidence>
<accession>A0AAV5RF55</accession>
<name>A0AAV5RF55_STABA</name>
<dbReference type="Pfam" id="PF04252">
    <property type="entry name" value="SFM1-like"/>
    <property type="match status" value="1"/>
</dbReference>
<reference evidence="1 2" key="1">
    <citation type="journal article" date="2023" name="Elife">
        <title>Identification of key yeast species and microbe-microbe interactions impacting larval growth of Drosophila in the wild.</title>
        <authorList>
            <person name="Mure A."/>
            <person name="Sugiura Y."/>
            <person name="Maeda R."/>
            <person name="Honda K."/>
            <person name="Sakurai N."/>
            <person name="Takahashi Y."/>
            <person name="Watada M."/>
            <person name="Katoh T."/>
            <person name="Gotoh A."/>
            <person name="Gotoh Y."/>
            <person name="Taniguchi I."/>
            <person name="Nakamura K."/>
            <person name="Hayashi T."/>
            <person name="Katayama T."/>
            <person name="Uemura T."/>
            <person name="Hattori Y."/>
        </authorList>
    </citation>
    <scope>NUCLEOTIDE SEQUENCE [LARGE SCALE GENOMIC DNA]</scope>
    <source>
        <strain evidence="1 2">SB-73</strain>
    </source>
</reference>
<dbReference type="PANTHER" id="PTHR35517:SF1">
    <property type="entry name" value="PROTEIN ARGININE N-METHYLTRANSFERASE SFM1"/>
    <property type="match status" value="1"/>
</dbReference>
<dbReference type="GO" id="GO:0035241">
    <property type="term" value="F:protein-arginine omega-N monomethyltransferase activity"/>
    <property type="evidence" value="ECO:0007669"/>
    <property type="project" value="TreeGrafter"/>
</dbReference>
<gene>
    <name evidence="1" type="ORF">DASB73_001990</name>
</gene>
<dbReference type="CDD" id="cd18090">
    <property type="entry name" value="Arginine_MT_Sfm1"/>
    <property type="match status" value="1"/>
</dbReference>
<organism evidence="1 2">
    <name type="scientific">Starmerella bacillaris</name>
    <name type="common">Yeast</name>
    <name type="synonym">Candida zemplinina</name>
    <dbReference type="NCBI Taxonomy" id="1247836"/>
    <lineage>
        <taxon>Eukaryota</taxon>
        <taxon>Fungi</taxon>
        <taxon>Dikarya</taxon>
        <taxon>Ascomycota</taxon>
        <taxon>Saccharomycotina</taxon>
        <taxon>Dipodascomycetes</taxon>
        <taxon>Dipodascales</taxon>
        <taxon>Trichomonascaceae</taxon>
        <taxon>Starmerella</taxon>
    </lineage>
</organism>
<comment type="caution">
    <text evidence="1">The sequence shown here is derived from an EMBL/GenBank/DDBJ whole genome shotgun (WGS) entry which is preliminary data.</text>
</comment>